<sequence>MEVSVCSVFISGRLFNLPLNNLPEEFFSGFYCEEEIETNSSSFFCDESQKRRGRNEKI</sequence>
<comment type="caution">
    <text evidence="1">The sequence shown here is derived from an EMBL/GenBank/DDBJ whole genome shotgun (WGS) entry which is preliminary data.</text>
</comment>
<evidence type="ECO:0000313" key="2">
    <source>
        <dbReference type="Proteomes" id="UP000032076"/>
    </source>
</evidence>
<evidence type="ECO:0000313" key="1">
    <source>
        <dbReference type="EMBL" id="KIO72316.1"/>
    </source>
</evidence>
<proteinExistence type="predicted"/>
<dbReference type="EMBL" id="JXLU01000096">
    <property type="protein sequence ID" value="KIO72316.1"/>
    <property type="molecule type" value="Genomic_DNA"/>
</dbReference>
<reference evidence="1 2" key="1">
    <citation type="submission" date="2015-01" db="EMBL/GenBank/DDBJ databases">
        <title>Draft Genome Sequences of Four Bacillus thermoamylovorans Strains, Isolated From Food Products.</title>
        <authorList>
            <person name="Krawcyk A.O."/>
            <person name="Berendsen E.M."/>
            <person name="Eijlander R.T."/>
            <person name="de Jong A."/>
            <person name="Wells-Bennik M."/>
            <person name="Kuipers O.P."/>
        </authorList>
    </citation>
    <scope>NUCLEOTIDE SEQUENCE [LARGE SCALE GENOMIC DNA]</scope>
    <source>
        <strain evidence="1 2">B4167</strain>
    </source>
</reference>
<gene>
    <name evidence="1" type="ORF">B4167_0644</name>
</gene>
<accession>A0ABD4A637</accession>
<protein>
    <submittedName>
        <fullName evidence="1">Uncharacterized protein</fullName>
    </submittedName>
</protein>
<dbReference type="Proteomes" id="UP000032076">
    <property type="component" value="Unassembled WGS sequence"/>
</dbReference>
<organism evidence="1 2">
    <name type="scientific">Caldibacillus thermoamylovorans</name>
    <dbReference type="NCBI Taxonomy" id="35841"/>
    <lineage>
        <taxon>Bacteria</taxon>
        <taxon>Bacillati</taxon>
        <taxon>Bacillota</taxon>
        <taxon>Bacilli</taxon>
        <taxon>Bacillales</taxon>
        <taxon>Bacillaceae</taxon>
        <taxon>Caldibacillus</taxon>
    </lineage>
</organism>
<dbReference type="AlphaFoldDB" id="A0ABD4A637"/>
<name>A0ABD4A637_9BACI</name>